<protein>
    <submittedName>
        <fullName evidence="1">Uncharacterized protein</fullName>
    </submittedName>
</protein>
<gene>
    <name evidence="1" type="ORF">TorRG33x02_014800</name>
</gene>
<organism evidence="1 2">
    <name type="scientific">Trema orientale</name>
    <name type="common">Charcoal tree</name>
    <name type="synonym">Celtis orientalis</name>
    <dbReference type="NCBI Taxonomy" id="63057"/>
    <lineage>
        <taxon>Eukaryota</taxon>
        <taxon>Viridiplantae</taxon>
        <taxon>Streptophyta</taxon>
        <taxon>Embryophyta</taxon>
        <taxon>Tracheophyta</taxon>
        <taxon>Spermatophyta</taxon>
        <taxon>Magnoliopsida</taxon>
        <taxon>eudicotyledons</taxon>
        <taxon>Gunneridae</taxon>
        <taxon>Pentapetalae</taxon>
        <taxon>rosids</taxon>
        <taxon>fabids</taxon>
        <taxon>Rosales</taxon>
        <taxon>Cannabaceae</taxon>
        <taxon>Trema</taxon>
    </lineage>
</organism>
<dbReference type="InParanoid" id="A0A2P5FXH6"/>
<evidence type="ECO:0000313" key="1">
    <source>
        <dbReference type="EMBL" id="POO02496.1"/>
    </source>
</evidence>
<keyword evidence="2" id="KW-1185">Reference proteome</keyword>
<comment type="caution">
    <text evidence="1">The sequence shown here is derived from an EMBL/GenBank/DDBJ whole genome shotgun (WGS) entry which is preliminary data.</text>
</comment>
<reference evidence="2" key="1">
    <citation type="submission" date="2016-06" db="EMBL/GenBank/DDBJ databases">
        <title>Parallel loss of symbiosis genes in relatives of nitrogen-fixing non-legume Parasponia.</title>
        <authorList>
            <person name="Van Velzen R."/>
            <person name="Holmer R."/>
            <person name="Bu F."/>
            <person name="Rutten L."/>
            <person name="Van Zeijl A."/>
            <person name="Liu W."/>
            <person name="Santuari L."/>
            <person name="Cao Q."/>
            <person name="Sharma T."/>
            <person name="Shen D."/>
            <person name="Roswanjaya Y."/>
            <person name="Wardhani T."/>
            <person name="Kalhor M.S."/>
            <person name="Jansen J."/>
            <person name="Van den Hoogen J."/>
            <person name="Gungor B."/>
            <person name="Hartog M."/>
            <person name="Hontelez J."/>
            <person name="Verver J."/>
            <person name="Yang W.-C."/>
            <person name="Schijlen E."/>
            <person name="Repin R."/>
            <person name="Schilthuizen M."/>
            <person name="Schranz E."/>
            <person name="Heidstra R."/>
            <person name="Miyata K."/>
            <person name="Fedorova E."/>
            <person name="Kohlen W."/>
            <person name="Bisseling T."/>
            <person name="Smit S."/>
            <person name="Geurts R."/>
        </authorList>
    </citation>
    <scope>NUCLEOTIDE SEQUENCE [LARGE SCALE GENOMIC DNA]</scope>
    <source>
        <strain evidence="2">cv. RG33-2</strain>
    </source>
</reference>
<evidence type="ECO:0000313" key="2">
    <source>
        <dbReference type="Proteomes" id="UP000237000"/>
    </source>
</evidence>
<dbReference type="EMBL" id="JXTC01000004">
    <property type="protein sequence ID" value="POO02496.1"/>
    <property type="molecule type" value="Genomic_DNA"/>
</dbReference>
<accession>A0A2P5FXH6</accession>
<dbReference type="Proteomes" id="UP000237000">
    <property type="component" value="Unassembled WGS sequence"/>
</dbReference>
<dbReference type="AlphaFoldDB" id="A0A2P5FXH6"/>
<name>A0A2P5FXH6_TREOI</name>
<sequence length="87" mass="9590">MGLSGIGVAYGLGIALKSIGPSIVRLPNAFRELYVRGSAKTLIKLEGLNDKAFQQLYLPYDLAYSSLRKAAVLARRRAAYFSYSFKN</sequence>
<proteinExistence type="predicted"/>